<reference evidence="2" key="1">
    <citation type="journal article" date="2022" name="Mol. Ecol. Resour.">
        <title>The genomes of chicory, endive, great burdock and yacon provide insights into Asteraceae palaeo-polyploidization history and plant inulin production.</title>
        <authorList>
            <person name="Fan W."/>
            <person name="Wang S."/>
            <person name="Wang H."/>
            <person name="Wang A."/>
            <person name="Jiang F."/>
            <person name="Liu H."/>
            <person name="Zhao H."/>
            <person name="Xu D."/>
            <person name="Zhang Y."/>
        </authorList>
    </citation>
    <scope>NUCLEOTIDE SEQUENCE [LARGE SCALE GENOMIC DNA]</scope>
    <source>
        <strain evidence="2">cv. Punajuju</strain>
    </source>
</reference>
<dbReference type="EMBL" id="CM042010">
    <property type="protein sequence ID" value="KAI3781570.1"/>
    <property type="molecule type" value="Genomic_DNA"/>
</dbReference>
<organism evidence="1 2">
    <name type="scientific">Cichorium intybus</name>
    <name type="common">Chicory</name>
    <dbReference type="NCBI Taxonomy" id="13427"/>
    <lineage>
        <taxon>Eukaryota</taxon>
        <taxon>Viridiplantae</taxon>
        <taxon>Streptophyta</taxon>
        <taxon>Embryophyta</taxon>
        <taxon>Tracheophyta</taxon>
        <taxon>Spermatophyta</taxon>
        <taxon>Magnoliopsida</taxon>
        <taxon>eudicotyledons</taxon>
        <taxon>Gunneridae</taxon>
        <taxon>Pentapetalae</taxon>
        <taxon>asterids</taxon>
        <taxon>campanulids</taxon>
        <taxon>Asterales</taxon>
        <taxon>Asteraceae</taxon>
        <taxon>Cichorioideae</taxon>
        <taxon>Cichorieae</taxon>
        <taxon>Cichoriinae</taxon>
        <taxon>Cichorium</taxon>
    </lineage>
</organism>
<proteinExistence type="predicted"/>
<sequence>MEKKSRLVVICDVKRMFQRSLFVFFILGVVATIAFYYVNMDEQSTDIPLVPSAYTYNSLDGCDLFSGKWVYDNDSYPLYRELQCPYITGDFACGKYGRMDSIYQEWRWQPHTCTLPRFDAKEVLERLMNKRVIFVGDSVNRNQWVSMVCMLQTVIPVERQVMERINPHVSLLSFKALGKFSTENSSCGFA</sequence>
<evidence type="ECO:0000313" key="1">
    <source>
        <dbReference type="EMBL" id="KAI3781570.1"/>
    </source>
</evidence>
<keyword evidence="2" id="KW-1185">Reference proteome</keyword>
<protein>
    <submittedName>
        <fullName evidence="1">Uncharacterized protein</fullName>
    </submittedName>
</protein>
<name>A0ACB9GES7_CICIN</name>
<dbReference type="Proteomes" id="UP001055811">
    <property type="component" value="Linkage Group LG02"/>
</dbReference>
<accession>A0ACB9GES7</accession>
<gene>
    <name evidence="1" type="ORF">L2E82_11587</name>
</gene>
<comment type="caution">
    <text evidence="1">The sequence shown here is derived from an EMBL/GenBank/DDBJ whole genome shotgun (WGS) entry which is preliminary data.</text>
</comment>
<evidence type="ECO:0000313" key="2">
    <source>
        <dbReference type="Proteomes" id="UP001055811"/>
    </source>
</evidence>
<reference evidence="1 2" key="2">
    <citation type="journal article" date="2022" name="Mol. Ecol. Resour.">
        <title>The genomes of chicory, endive, great burdock and yacon provide insights into Asteraceae paleo-polyploidization history and plant inulin production.</title>
        <authorList>
            <person name="Fan W."/>
            <person name="Wang S."/>
            <person name="Wang H."/>
            <person name="Wang A."/>
            <person name="Jiang F."/>
            <person name="Liu H."/>
            <person name="Zhao H."/>
            <person name="Xu D."/>
            <person name="Zhang Y."/>
        </authorList>
    </citation>
    <scope>NUCLEOTIDE SEQUENCE [LARGE SCALE GENOMIC DNA]</scope>
    <source>
        <strain evidence="2">cv. Punajuju</strain>
        <tissue evidence="1">Leaves</tissue>
    </source>
</reference>